<comment type="caution">
    <text evidence="4">The sequence shown here is derived from an EMBL/GenBank/DDBJ whole genome shotgun (WGS) entry which is preliminary data.</text>
</comment>
<feature type="domain" description="Resolvase/invertase-type recombinase catalytic" evidence="3">
    <location>
        <begin position="3"/>
        <end position="138"/>
    </location>
</feature>
<dbReference type="RefSeq" id="WP_190892833.1">
    <property type="nucleotide sequence ID" value="NZ_JACWZY010000056.1"/>
</dbReference>
<dbReference type="SMART" id="SM00857">
    <property type="entry name" value="Resolvase"/>
    <property type="match status" value="1"/>
</dbReference>
<dbReference type="InterPro" id="IPR006119">
    <property type="entry name" value="Resolv_N"/>
</dbReference>
<keyword evidence="5" id="KW-1185">Reference proteome</keyword>
<organism evidence="4 5">
    <name type="scientific">Spirosoma profusum</name>
    <dbReference type="NCBI Taxonomy" id="2771354"/>
    <lineage>
        <taxon>Bacteria</taxon>
        <taxon>Pseudomonadati</taxon>
        <taxon>Bacteroidota</taxon>
        <taxon>Cytophagia</taxon>
        <taxon>Cytophagales</taxon>
        <taxon>Cytophagaceae</taxon>
        <taxon>Spirosoma</taxon>
    </lineage>
</organism>
<dbReference type="Pfam" id="PF00239">
    <property type="entry name" value="Resolvase"/>
    <property type="match status" value="1"/>
</dbReference>
<dbReference type="InterPro" id="IPR036162">
    <property type="entry name" value="Resolvase-like_N_sf"/>
</dbReference>
<sequence length="286" mass="32322">MKQAIAYYRVSTHRQGRSGLGLEAQQTVVANYCRQNEYNLIDEIIEVKSTRKQQYRLLQALDTCKHRKATLMVARLDRLGRDVEKIARLVKSDVEIVVTDNPHANRFTIHILAAVAEEQRQRISETTKAALDAARKRGVILGKHGKTLARQNKKVADEFAQQLSPMIKGLKKRGIITMRAIAQEFNRQGVPTFRGDSQWHPSTVCAVQKRLKQKQPITMKIQPDMVPSNENNLLFDDRSLLEVAFGDKALTIASINTNCDCDGYYPNPNDEERDTHQIPASTAAIC</sequence>
<accession>A0A927AW30</accession>
<dbReference type="PANTHER" id="PTHR30461:SF2">
    <property type="entry name" value="SERINE RECOMBINASE PINE-RELATED"/>
    <property type="match status" value="1"/>
</dbReference>
<proteinExistence type="predicted"/>
<reference evidence="4" key="1">
    <citation type="submission" date="2020-09" db="EMBL/GenBank/DDBJ databases">
        <authorList>
            <person name="Kim M.K."/>
        </authorList>
    </citation>
    <scope>NUCLEOTIDE SEQUENCE</scope>
    <source>
        <strain evidence="4">BT702</strain>
    </source>
</reference>
<protein>
    <submittedName>
        <fullName evidence="4">Recombinase family protein</fullName>
    </submittedName>
</protein>
<evidence type="ECO:0000256" key="2">
    <source>
        <dbReference type="ARBA" id="ARBA00023172"/>
    </source>
</evidence>
<evidence type="ECO:0000259" key="3">
    <source>
        <dbReference type="PROSITE" id="PS51736"/>
    </source>
</evidence>
<dbReference type="Proteomes" id="UP000598820">
    <property type="component" value="Unassembled WGS sequence"/>
</dbReference>
<dbReference type="Gene3D" id="3.40.50.1390">
    <property type="entry name" value="Resolvase, N-terminal catalytic domain"/>
    <property type="match status" value="1"/>
</dbReference>
<dbReference type="PANTHER" id="PTHR30461">
    <property type="entry name" value="DNA-INVERTASE FROM LAMBDOID PROPHAGE"/>
    <property type="match status" value="1"/>
</dbReference>
<dbReference type="GO" id="GO:0003677">
    <property type="term" value="F:DNA binding"/>
    <property type="evidence" value="ECO:0007669"/>
    <property type="project" value="UniProtKB-KW"/>
</dbReference>
<keyword evidence="2" id="KW-0233">DNA recombination</keyword>
<dbReference type="SUPFAM" id="SSF53041">
    <property type="entry name" value="Resolvase-like"/>
    <property type="match status" value="1"/>
</dbReference>
<keyword evidence="1" id="KW-0238">DNA-binding</keyword>
<dbReference type="GO" id="GO:0000150">
    <property type="term" value="F:DNA strand exchange activity"/>
    <property type="evidence" value="ECO:0007669"/>
    <property type="project" value="InterPro"/>
</dbReference>
<dbReference type="InterPro" id="IPR050639">
    <property type="entry name" value="SSR_resolvase"/>
</dbReference>
<name>A0A927AW30_9BACT</name>
<evidence type="ECO:0000313" key="4">
    <source>
        <dbReference type="EMBL" id="MBD2705436.1"/>
    </source>
</evidence>
<dbReference type="PROSITE" id="PS51736">
    <property type="entry name" value="RECOMBINASES_3"/>
    <property type="match status" value="1"/>
</dbReference>
<dbReference type="CDD" id="cd00338">
    <property type="entry name" value="Ser_Recombinase"/>
    <property type="match status" value="1"/>
</dbReference>
<evidence type="ECO:0000256" key="1">
    <source>
        <dbReference type="ARBA" id="ARBA00023125"/>
    </source>
</evidence>
<evidence type="ECO:0000313" key="5">
    <source>
        <dbReference type="Proteomes" id="UP000598820"/>
    </source>
</evidence>
<gene>
    <name evidence="4" type="ORF">IC229_32800</name>
</gene>
<dbReference type="AlphaFoldDB" id="A0A927AW30"/>
<dbReference type="EMBL" id="JACWZY010000056">
    <property type="protein sequence ID" value="MBD2705436.1"/>
    <property type="molecule type" value="Genomic_DNA"/>
</dbReference>